<protein>
    <recommendedName>
        <fullName evidence="3">Head-to-tail adaptor</fullName>
    </recommendedName>
</protein>
<dbReference type="EMBL" id="BAABCJ010000001">
    <property type="protein sequence ID" value="GAA3699115.1"/>
    <property type="molecule type" value="Genomic_DNA"/>
</dbReference>
<name>A0ABP7D3M0_9MICC</name>
<reference evidence="2" key="1">
    <citation type="journal article" date="2019" name="Int. J. Syst. Evol. Microbiol.">
        <title>The Global Catalogue of Microorganisms (GCM) 10K type strain sequencing project: providing services to taxonomists for standard genome sequencing and annotation.</title>
        <authorList>
            <consortium name="The Broad Institute Genomics Platform"/>
            <consortium name="The Broad Institute Genome Sequencing Center for Infectious Disease"/>
            <person name="Wu L."/>
            <person name="Ma J."/>
        </authorList>
    </citation>
    <scope>NUCLEOTIDE SEQUENCE [LARGE SCALE GENOMIC DNA]</scope>
    <source>
        <strain evidence="2">JCM 16961</strain>
    </source>
</reference>
<proteinExistence type="predicted"/>
<sequence length="142" mass="15248">MAYATVDDVSVRLGRALTTAETAQVTAWLDDLEAMVLSRVPDFAEQVAAGDIPAGVVRSVFATAIIRVLNNPKGLRQHTVSIDDFSRTETVDSALSSGALYLTDEEWGLLSPGSSGDAFTITPYNAARLAGYWSSPTTWESY</sequence>
<evidence type="ECO:0008006" key="3">
    <source>
        <dbReference type="Google" id="ProtNLM"/>
    </source>
</evidence>
<evidence type="ECO:0000313" key="2">
    <source>
        <dbReference type="Proteomes" id="UP001501536"/>
    </source>
</evidence>
<organism evidence="1 2">
    <name type="scientific">Zhihengliuella alba</name>
    <dbReference type="NCBI Taxonomy" id="547018"/>
    <lineage>
        <taxon>Bacteria</taxon>
        <taxon>Bacillati</taxon>
        <taxon>Actinomycetota</taxon>
        <taxon>Actinomycetes</taxon>
        <taxon>Micrococcales</taxon>
        <taxon>Micrococcaceae</taxon>
        <taxon>Zhihengliuella</taxon>
    </lineage>
</organism>
<dbReference type="Proteomes" id="UP001501536">
    <property type="component" value="Unassembled WGS sequence"/>
</dbReference>
<gene>
    <name evidence="1" type="ORF">GCM10022377_10160</name>
</gene>
<accession>A0ABP7D3M0</accession>
<dbReference type="RefSeq" id="WP_344880840.1">
    <property type="nucleotide sequence ID" value="NZ_BAABCJ010000001.1"/>
</dbReference>
<keyword evidence="2" id="KW-1185">Reference proteome</keyword>
<evidence type="ECO:0000313" key="1">
    <source>
        <dbReference type="EMBL" id="GAA3699115.1"/>
    </source>
</evidence>
<comment type="caution">
    <text evidence="1">The sequence shown here is derived from an EMBL/GenBank/DDBJ whole genome shotgun (WGS) entry which is preliminary data.</text>
</comment>